<dbReference type="InterPro" id="IPR039646">
    <property type="entry name" value="ZNHIT2"/>
</dbReference>
<dbReference type="Proteomes" id="UP001439008">
    <property type="component" value="Unassembled WGS sequence"/>
</dbReference>
<gene>
    <name evidence="1" type="ORF">MHBO_001027</name>
</gene>
<comment type="caution">
    <text evidence="1">The sequence shown here is derived from an EMBL/GenBank/DDBJ whole genome shotgun (WGS) entry which is preliminary data.</text>
</comment>
<keyword evidence="2" id="KW-1185">Reference proteome</keyword>
<organism evidence="1 2">
    <name type="scientific">Bonamia ostreae</name>
    <dbReference type="NCBI Taxonomy" id="126728"/>
    <lineage>
        <taxon>Eukaryota</taxon>
        <taxon>Sar</taxon>
        <taxon>Rhizaria</taxon>
        <taxon>Endomyxa</taxon>
        <taxon>Ascetosporea</taxon>
        <taxon>Haplosporida</taxon>
        <taxon>Bonamia</taxon>
    </lineage>
</organism>
<feature type="non-terminal residue" evidence="1">
    <location>
        <position position="1"/>
    </location>
</feature>
<sequence>EISNDIPKLPRLRQIKIDENKNIEPNLLKIILGYAFCSKLYNGDVYQSDFASDFIYISEAHSKISCKNTSEAVSDFINKVKKPPYKQLFLGILTLKDVYLILQEKEIVLRALGQICGILKNARKQFGTFSDKKSAFLSKKKIIYYIEWTRKHKNFKTMAEDIYILFKRMSTNK</sequence>
<dbReference type="PANTHER" id="PTHR15555:SF0">
    <property type="entry name" value="ZINC FINGER HIT DOMAIN-CONTAINING PROTEIN 2"/>
    <property type="match status" value="1"/>
</dbReference>
<name>A0ABV2AIG4_9EUKA</name>
<dbReference type="PANTHER" id="PTHR15555">
    <property type="entry name" value="ZINC FINGER HIT DOMAIN CONTAINING PROTEIN 2 PROTEIN FON -RELATED"/>
    <property type="match status" value="1"/>
</dbReference>
<proteinExistence type="predicted"/>
<evidence type="ECO:0000313" key="1">
    <source>
        <dbReference type="EMBL" id="MES1919163.1"/>
    </source>
</evidence>
<evidence type="ECO:0000313" key="2">
    <source>
        <dbReference type="Proteomes" id="UP001439008"/>
    </source>
</evidence>
<accession>A0ABV2AIG4</accession>
<protein>
    <submittedName>
        <fullName evidence="1">Uncharacterized protein</fullName>
    </submittedName>
</protein>
<dbReference type="EMBL" id="JBDODL010000214">
    <property type="protein sequence ID" value="MES1919163.1"/>
    <property type="molecule type" value="Genomic_DNA"/>
</dbReference>
<reference evidence="1 2" key="1">
    <citation type="journal article" date="2024" name="BMC Biol.">
        <title>Comparative genomics of Ascetosporea gives new insight into the evolutionary basis for animal parasitism in Rhizaria.</title>
        <authorList>
            <person name="Hiltunen Thoren M."/>
            <person name="Onut-Brannstrom I."/>
            <person name="Alfjorden A."/>
            <person name="Peckova H."/>
            <person name="Swords F."/>
            <person name="Hooper C."/>
            <person name="Holzer A.S."/>
            <person name="Bass D."/>
            <person name="Burki F."/>
        </authorList>
    </citation>
    <scope>NUCLEOTIDE SEQUENCE [LARGE SCALE GENOMIC DNA]</scope>
    <source>
        <strain evidence="1">20-A016</strain>
    </source>
</reference>